<evidence type="ECO:0000256" key="5">
    <source>
        <dbReference type="ARBA" id="ARBA00022801"/>
    </source>
</evidence>
<evidence type="ECO:0000256" key="1">
    <source>
        <dbReference type="ARBA" id="ARBA00001947"/>
    </source>
</evidence>
<dbReference type="EC" id="3.5.4.4" evidence="3"/>
<evidence type="ECO:0000256" key="4">
    <source>
        <dbReference type="ARBA" id="ARBA00022723"/>
    </source>
</evidence>
<feature type="domain" description="Adenosine deaminase" evidence="8">
    <location>
        <begin position="234"/>
        <end position="447"/>
    </location>
</feature>
<dbReference type="EMBL" id="NAFL01000248">
    <property type="protein sequence ID" value="OSJ32519.1"/>
    <property type="molecule type" value="Genomic_DNA"/>
</dbReference>
<dbReference type="GO" id="GO:0004000">
    <property type="term" value="F:adenosine deaminase activity"/>
    <property type="evidence" value="ECO:0007669"/>
    <property type="project" value="UniProtKB-ARBA"/>
</dbReference>
<evidence type="ECO:0000256" key="2">
    <source>
        <dbReference type="ARBA" id="ARBA00006676"/>
    </source>
</evidence>
<feature type="region of interest" description="Disordered" evidence="7">
    <location>
        <begin position="500"/>
        <end position="523"/>
    </location>
</feature>
<dbReference type="InterPro" id="IPR006330">
    <property type="entry name" value="Ado/ade_deaminase"/>
</dbReference>
<organism evidence="9 10">
    <name type="scientific">Bradyrhizobium japonicum</name>
    <dbReference type="NCBI Taxonomy" id="375"/>
    <lineage>
        <taxon>Bacteria</taxon>
        <taxon>Pseudomonadati</taxon>
        <taxon>Pseudomonadota</taxon>
        <taxon>Alphaproteobacteria</taxon>
        <taxon>Hyphomicrobiales</taxon>
        <taxon>Nitrobacteraceae</taxon>
        <taxon>Bradyrhizobium</taxon>
    </lineage>
</organism>
<dbReference type="Proteomes" id="UP000193335">
    <property type="component" value="Unassembled WGS sequence"/>
</dbReference>
<dbReference type="GO" id="GO:0043103">
    <property type="term" value="P:hypoxanthine salvage"/>
    <property type="evidence" value="ECO:0007669"/>
    <property type="project" value="TreeGrafter"/>
</dbReference>
<evidence type="ECO:0000313" key="10">
    <source>
        <dbReference type="Proteomes" id="UP000193335"/>
    </source>
</evidence>
<dbReference type="PANTHER" id="PTHR11409:SF43">
    <property type="entry name" value="ADENOSINE DEAMINASE"/>
    <property type="match status" value="1"/>
</dbReference>
<dbReference type="SUPFAM" id="SSF51556">
    <property type="entry name" value="Metallo-dependent hydrolases"/>
    <property type="match status" value="1"/>
</dbReference>
<evidence type="ECO:0000256" key="7">
    <source>
        <dbReference type="SAM" id="MobiDB-lite"/>
    </source>
</evidence>
<sequence>MRGHIRVLGLPMVLLCVVGQAPGYSRGAGSAAEMRFHEAVVSPPELRAFLQAMPKGADLHYHLTGGAYAENLIISGAARGTCIDVNKLAAVPPPCDAQRGTQPISNALHDPDLNRKIVDAWSMRGFVADAGFTGHDQFFKTFSLFGNAVEPGVLVAEIANRAATERLMYLELMTSLQTPAIKQIASEVTWSDDFSAMQDKLSSLGIARIVDDAVSDLDLLGRERARILKCAQNNPEPGCKVELRYLMATNRTATPVEVFAQTVFGFMLAKKDSRVVGVNFVAPEDFPVALADYSLHMRILNYLESTMPDVRVALHAGELTLGLVAPEHLRSHIREAVVIGGARRIGHGVDVMYEDRPYELLRMLADRHIAVEIAITSNRLILGVAGEQHPFPIYRRFNVPLVIATDDEGVSRTDMTNELVTAVTGYGLTYRDVVSLERNSLEYSFLPGRSLWEDTTKWRLASPCRESPKDRPSSACTALLQSNKKAELEWRYERALEQFNSDGNWPSRPGIPGGHGSPGELAP</sequence>
<keyword evidence="6" id="KW-0862">Zinc</keyword>
<protein>
    <recommendedName>
        <fullName evidence="3">adenosine deaminase</fullName>
        <ecNumber evidence="3">3.5.4.4</ecNumber>
    </recommendedName>
</protein>
<dbReference type="AlphaFoldDB" id="A0A1Y2JQ81"/>
<dbReference type="InterPro" id="IPR032466">
    <property type="entry name" value="Metal_Hydrolase"/>
</dbReference>
<name>A0A1Y2JQ81_BRAJP</name>
<keyword evidence="5" id="KW-0378">Hydrolase</keyword>
<dbReference type="PANTHER" id="PTHR11409">
    <property type="entry name" value="ADENOSINE DEAMINASE"/>
    <property type="match status" value="1"/>
</dbReference>
<dbReference type="RefSeq" id="WP_085401133.1">
    <property type="nucleotide sequence ID" value="NZ_NAFL01000248.1"/>
</dbReference>
<gene>
    <name evidence="9" type="ORF">BSZ19_18350</name>
</gene>
<dbReference type="GO" id="GO:0046872">
    <property type="term" value="F:metal ion binding"/>
    <property type="evidence" value="ECO:0007669"/>
    <property type="project" value="UniProtKB-KW"/>
</dbReference>
<accession>A0A1Y2JQ81</accession>
<comment type="similarity">
    <text evidence="2">Belongs to the metallo-dependent hydrolases superfamily. Adenosine and AMP deaminases family.</text>
</comment>
<proteinExistence type="inferred from homology"/>
<evidence type="ECO:0000256" key="6">
    <source>
        <dbReference type="ARBA" id="ARBA00022833"/>
    </source>
</evidence>
<dbReference type="GO" id="GO:0005829">
    <property type="term" value="C:cytosol"/>
    <property type="evidence" value="ECO:0007669"/>
    <property type="project" value="TreeGrafter"/>
</dbReference>
<dbReference type="Pfam" id="PF00962">
    <property type="entry name" value="A_deaminase"/>
    <property type="match status" value="1"/>
</dbReference>
<evidence type="ECO:0000256" key="3">
    <source>
        <dbReference type="ARBA" id="ARBA00012784"/>
    </source>
</evidence>
<comment type="caution">
    <text evidence="9">The sequence shown here is derived from an EMBL/GenBank/DDBJ whole genome shotgun (WGS) entry which is preliminary data.</text>
</comment>
<dbReference type="GO" id="GO:0006154">
    <property type="term" value="P:adenosine catabolic process"/>
    <property type="evidence" value="ECO:0007669"/>
    <property type="project" value="TreeGrafter"/>
</dbReference>
<dbReference type="InterPro" id="IPR001365">
    <property type="entry name" value="A_deaminase_dom"/>
</dbReference>
<evidence type="ECO:0000313" key="9">
    <source>
        <dbReference type="EMBL" id="OSJ32519.1"/>
    </source>
</evidence>
<keyword evidence="4" id="KW-0479">Metal-binding</keyword>
<comment type="cofactor">
    <cofactor evidence="1">
        <name>Zn(2+)</name>
        <dbReference type="ChEBI" id="CHEBI:29105"/>
    </cofactor>
</comment>
<dbReference type="Gene3D" id="3.20.20.140">
    <property type="entry name" value="Metal-dependent hydrolases"/>
    <property type="match status" value="1"/>
</dbReference>
<dbReference type="GO" id="GO:0046103">
    <property type="term" value="P:inosine biosynthetic process"/>
    <property type="evidence" value="ECO:0007669"/>
    <property type="project" value="TreeGrafter"/>
</dbReference>
<reference evidence="9 10" key="1">
    <citation type="submission" date="2017-03" db="EMBL/GenBank/DDBJ databases">
        <title>Whole genome sequences of fourteen strains of Bradyrhizobium canariense and one strain of Bradyrhizobium japonicum isolated from Lupinus (Papilionoideae: Genisteae) species in Algeria.</title>
        <authorList>
            <person name="Crovadore J."/>
            <person name="Chekireb D."/>
            <person name="Brachmann A."/>
            <person name="Chablais R."/>
            <person name="Cochard B."/>
            <person name="Lefort F."/>
        </authorList>
    </citation>
    <scope>NUCLEOTIDE SEQUENCE [LARGE SCALE GENOMIC DNA]</scope>
    <source>
        <strain evidence="9 10">UBMA197</strain>
    </source>
</reference>
<evidence type="ECO:0000259" key="8">
    <source>
        <dbReference type="Pfam" id="PF00962"/>
    </source>
</evidence>